<name>A0A1B6KL97_9HEMI</name>
<organism evidence="2">
    <name type="scientific">Graphocephala atropunctata</name>
    <dbReference type="NCBI Taxonomy" id="36148"/>
    <lineage>
        <taxon>Eukaryota</taxon>
        <taxon>Metazoa</taxon>
        <taxon>Ecdysozoa</taxon>
        <taxon>Arthropoda</taxon>
        <taxon>Hexapoda</taxon>
        <taxon>Insecta</taxon>
        <taxon>Pterygota</taxon>
        <taxon>Neoptera</taxon>
        <taxon>Paraneoptera</taxon>
        <taxon>Hemiptera</taxon>
        <taxon>Auchenorrhyncha</taxon>
        <taxon>Membracoidea</taxon>
        <taxon>Cicadellidae</taxon>
        <taxon>Cicadellinae</taxon>
        <taxon>Cicadellini</taxon>
        <taxon>Graphocephala</taxon>
    </lineage>
</organism>
<feature type="chain" id="PRO_5008586695" evidence="1">
    <location>
        <begin position="19"/>
        <end position="139"/>
    </location>
</feature>
<accession>A0A1B6KL97</accession>
<feature type="signal peptide" evidence="1">
    <location>
        <begin position="1"/>
        <end position="18"/>
    </location>
</feature>
<evidence type="ECO:0000313" key="3">
    <source>
        <dbReference type="EMBL" id="JAT30929.1"/>
    </source>
</evidence>
<dbReference type="AlphaFoldDB" id="A0A1B6KL97"/>
<sequence>MSCLYMLTAIAALSSVDSRCTQCLVKNLSTPDPSLAVVNHTRVTNDKIEGANKTKVESAHNETIDDIIIFPEEIGATMDAISNATTDATTDQGTTLEMTTVEGTTEIKMVEDKFVIDAPVKVCAGNQKRDHQGNCRPPV</sequence>
<dbReference type="EMBL" id="GEBQ01009048">
    <property type="protein sequence ID" value="JAT30929.1"/>
    <property type="molecule type" value="Transcribed_RNA"/>
</dbReference>
<reference evidence="2" key="1">
    <citation type="submission" date="2015-11" db="EMBL/GenBank/DDBJ databases">
        <title>De novo transcriptome assembly of four potential Pierce s Disease insect vectors from Arizona vineyards.</title>
        <authorList>
            <person name="Tassone E.E."/>
        </authorList>
    </citation>
    <scope>NUCLEOTIDE SEQUENCE</scope>
</reference>
<evidence type="ECO:0000256" key="1">
    <source>
        <dbReference type="SAM" id="SignalP"/>
    </source>
</evidence>
<evidence type="ECO:0000313" key="2">
    <source>
        <dbReference type="EMBL" id="JAT12242.1"/>
    </source>
</evidence>
<protein>
    <submittedName>
        <fullName evidence="2">Uncharacterized protein</fullName>
    </submittedName>
</protein>
<dbReference type="EMBL" id="GEBQ01027735">
    <property type="protein sequence ID" value="JAT12242.1"/>
    <property type="molecule type" value="Transcribed_RNA"/>
</dbReference>
<proteinExistence type="predicted"/>
<gene>
    <name evidence="2" type="ORF">g.3407</name>
    <name evidence="3" type="ORF">g.3408</name>
</gene>
<keyword evidence="1" id="KW-0732">Signal</keyword>